<feature type="domain" description="Amidohydrolase-related" evidence="12">
    <location>
        <begin position="71"/>
        <end position="465"/>
    </location>
</feature>
<keyword evidence="5" id="KW-0479">Metal-binding</keyword>
<comment type="cofactor">
    <cofactor evidence="1">
        <name>Zn(2+)</name>
        <dbReference type="ChEBI" id="CHEBI:29105"/>
    </cofactor>
</comment>
<evidence type="ECO:0000256" key="6">
    <source>
        <dbReference type="ARBA" id="ARBA00022801"/>
    </source>
</evidence>
<evidence type="ECO:0000256" key="7">
    <source>
        <dbReference type="ARBA" id="ARBA00022833"/>
    </source>
</evidence>
<dbReference type="InterPro" id="IPR011059">
    <property type="entry name" value="Metal-dep_hydrolase_composite"/>
</dbReference>
<dbReference type="GO" id="GO:0046098">
    <property type="term" value="P:guanine metabolic process"/>
    <property type="evidence" value="ECO:0007669"/>
    <property type="project" value="TreeGrafter"/>
</dbReference>
<dbReference type="Pfam" id="PF01979">
    <property type="entry name" value="Amidohydro_1"/>
    <property type="match status" value="1"/>
</dbReference>
<evidence type="ECO:0000313" key="14">
    <source>
        <dbReference type="Proteomes" id="UP000053257"/>
    </source>
</evidence>
<dbReference type="EMBL" id="KN840440">
    <property type="protein sequence ID" value="KIP12274.1"/>
    <property type="molecule type" value="Genomic_DNA"/>
</dbReference>
<evidence type="ECO:0000256" key="10">
    <source>
        <dbReference type="ARBA" id="ARBA00069860"/>
    </source>
</evidence>
<dbReference type="Proteomes" id="UP000053257">
    <property type="component" value="Unassembled WGS sequence"/>
</dbReference>
<evidence type="ECO:0000256" key="11">
    <source>
        <dbReference type="ARBA" id="ARBA00083147"/>
    </source>
</evidence>
<dbReference type="Gene3D" id="2.30.40.10">
    <property type="entry name" value="Urease, subunit C, domain 1"/>
    <property type="match status" value="1"/>
</dbReference>
<accession>A0A0C3P2X2</accession>
<name>A0A0C3P2X2_PHLG1</name>
<dbReference type="AlphaFoldDB" id="A0A0C3P2X2"/>
<dbReference type="OrthoDB" id="194468at2759"/>
<evidence type="ECO:0000256" key="9">
    <source>
        <dbReference type="ARBA" id="ARBA00056079"/>
    </source>
</evidence>
<comment type="function">
    <text evidence="9">Catalyzes the hydrolytic deamination of guanine, producing xanthine and ammonia.</text>
</comment>
<dbReference type="FunFam" id="3.20.20.140:FF:000022">
    <property type="entry name" value="Guanine deaminase"/>
    <property type="match status" value="1"/>
</dbReference>
<dbReference type="InterPro" id="IPR032466">
    <property type="entry name" value="Metal_Hydrolase"/>
</dbReference>
<dbReference type="SUPFAM" id="SSF51338">
    <property type="entry name" value="Composite domain of metallo-dependent hydrolases"/>
    <property type="match status" value="1"/>
</dbReference>
<dbReference type="Gene3D" id="3.20.20.140">
    <property type="entry name" value="Metal-dependent hydrolases"/>
    <property type="match status" value="1"/>
</dbReference>
<evidence type="ECO:0000256" key="3">
    <source>
        <dbReference type="ARBA" id="ARBA00006745"/>
    </source>
</evidence>
<evidence type="ECO:0000259" key="12">
    <source>
        <dbReference type="Pfam" id="PF01979"/>
    </source>
</evidence>
<dbReference type="GO" id="GO:0008270">
    <property type="term" value="F:zinc ion binding"/>
    <property type="evidence" value="ECO:0007669"/>
    <property type="project" value="TreeGrafter"/>
</dbReference>
<evidence type="ECO:0000256" key="8">
    <source>
        <dbReference type="ARBA" id="ARBA00051148"/>
    </source>
</evidence>
<protein>
    <recommendedName>
        <fullName evidence="10">Probable guanine deaminase</fullName>
        <ecNumber evidence="4">3.5.4.3</ecNumber>
    </recommendedName>
    <alternativeName>
        <fullName evidence="11">Guanine aminohydrolase</fullName>
    </alternativeName>
</protein>
<keyword evidence="7" id="KW-0862">Zinc</keyword>
<reference evidence="13 14" key="1">
    <citation type="journal article" date="2014" name="PLoS Genet.">
        <title>Analysis of the Phlebiopsis gigantea genome, transcriptome and secretome provides insight into its pioneer colonization strategies of wood.</title>
        <authorList>
            <person name="Hori C."/>
            <person name="Ishida T."/>
            <person name="Igarashi K."/>
            <person name="Samejima M."/>
            <person name="Suzuki H."/>
            <person name="Master E."/>
            <person name="Ferreira P."/>
            <person name="Ruiz-Duenas F.J."/>
            <person name="Held B."/>
            <person name="Canessa P."/>
            <person name="Larrondo L.F."/>
            <person name="Schmoll M."/>
            <person name="Druzhinina I.S."/>
            <person name="Kubicek C.P."/>
            <person name="Gaskell J.A."/>
            <person name="Kersten P."/>
            <person name="St John F."/>
            <person name="Glasner J."/>
            <person name="Sabat G."/>
            <person name="Splinter BonDurant S."/>
            <person name="Syed K."/>
            <person name="Yadav J."/>
            <person name="Mgbeahuruike A.C."/>
            <person name="Kovalchuk A."/>
            <person name="Asiegbu F.O."/>
            <person name="Lackner G."/>
            <person name="Hoffmeister D."/>
            <person name="Rencoret J."/>
            <person name="Gutierrez A."/>
            <person name="Sun H."/>
            <person name="Lindquist E."/>
            <person name="Barry K."/>
            <person name="Riley R."/>
            <person name="Grigoriev I.V."/>
            <person name="Henrissat B."/>
            <person name="Kues U."/>
            <person name="Berka R.M."/>
            <person name="Martinez A.T."/>
            <person name="Covert S.F."/>
            <person name="Blanchette R.A."/>
            <person name="Cullen D."/>
        </authorList>
    </citation>
    <scope>NUCLEOTIDE SEQUENCE [LARGE SCALE GENOMIC DNA]</scope>
    <source>
        <strain evidence="13 14">11061_1 CR5-6</strain>
    </source>
</reference>
<sequence length="473" mass="51769">MHKVFYGALVSPRTLSALTVSPSALLCVSHTSGDIEWIEHDVHPSALRGVLANHGLQLDDIEFTELKHGEFLMPGFIDTHLHPCQVPNAGSGQEHELLDWLKHYTFPLEAKFKDDDFAKRVYSPVVRRIVDAGTTTCCYFGSQQLGANKVLADLVHDIGQRAFVGKCNMNREAPDYYVEPSTAHSVEATHQLIHYIRGLTPRPESALVQPILTPRFAISCTPDLLQSLGELALADPSLTIQTHLSENASEIAYTKELFKDHIPPPADGKEITYAGVYDAYHLLRENTVLAHAVHLEDEEIELLHRRKAGVSHCPTSNFNLRSGCAKIGVLLDRGIKVGLGTDVSGGFSLSMLTAVQHASVASKLATLHHPCPSADSFASRHLGIPTLLYLATQGGADVCNIPRRTGSLDPGKAFDALLVSVCDTAGNPGLWGSDFDLEELEAMLERFLFCGDDRNIRRVYVQGKFIGGKESRP</sequence>
<proteinExistence type="inferred from homology"/>
<evidence type="ECO:0000256" key="4">
    <source>
        <dbReference type="ARBA" id="ARBA00012781"/>
    </source>
</evidence>
<dbReference type="SUPFAM" id="SSF51556">
    <property type="entry name" value="Metallo-dependent hydrolases"/>
    <property type="match status" value="1"/>
</dbReference>
<dbReference type="HOGENOM" id="CLU_012358_0_1_1"/>
<dbReference type="EC" id="3.5.4.3" evidence="4"/>
<dbReference type="InterPro" id="IPR006680">
    <property type="entry name" value="Amidohydro-rel"/>
</dbReference>
<evidence type="ECO:0000256" key="5">
    <source>
        <dbReference type="ARBA" id="ARBA00022723"/>
    </source>
</evidence>
<dbReference type="STRING" id="745531.A0A0C3P2X2"/>
<comment type="pathway">
    <text evidence="2">Purine metabolism; guanine degradation; xanthine from guanine: step 1/1.</text>
</comment>
<keyword evidence="14" id="KW-1185">Reference proteome</keyword>
<comment type="similarity">
    <text evidence="3">Belongs to the metallo-dependent hydrolases superfamily. ATZ/TRZ family.</text>
</comment>
<dbReference type="GO" id="GO:0005829">
    <property type="term" value="C:cytosol"/>
    <property type="evidence" value="ECO:0007669"/>
    <property type="project" value="TreeGrafter"/>
</dbReference>
<evidence type="ECO:0000256" key="1">
    <source>
        <dbReference type="ARBA" id="ARBA00001947"/>
    </source>
</evidence>
<gene>
    <name evidence="13" type="ORF">PHLGIDRAFT_62011</name>
</gene>
<comment type="catalytic activity">
    <reaction evidence="8">
        <text>guanine + H2O + H(+) = xanthine + NH4(+)</text>
        <dbReference type="Rhea" id="RHEA:14665"/>
        <dbReference type="ChEBI" id="CHEBI:15377"/>
        <dbReference type="ChEBI" id="CHEBI:15378"/>
        <dbReference type="ChEBI" id="CHEBI:16235"/>
        <dbReference type="ChEBI" id="CHEBI:17712"/>
        <dbReference type="ChEBI" id="CHEBI:28938"/>
        <dbReference type="EC" id="3.5.4.3"/>
    </reaction>
</comment>
<dbReference type="PANTHER" id="PTHR11271">
    <property type="entry name" value="GUANINE DEAMINASE"/>
    <property type="match status" value="1"/>
</dbReference>
<dbReference type="PANTHER" id="PTHR11271:SF6">
    <property type="entry name" value="GUANINE DEAMINASE"/>
    <property type="match status" value="1"/>
</dbReference>
<evidence type="ECO:0000256" key="2">
    <source>
        <dbReference type="ARBA" id="ARBA00004984"/>
    </source>
</evidence>
<dbReference type="GO" id="GO:0008892">
    <property type="term" value="F:guanine deaminase activity"/>
    <property type="evidence" value="ECO:0007669"/>
    <property type="project" value="UniProtKB-EC"/>
</dbReference>
<evidence type="ECO:0000313" key="13">
    <source>
        <dbReference type="EMBL" id="KIP12274.1"/>
    </source>
</evidence>
<organism evidence="13 14">
    <name type="scientific">Phlebiopsis gigantea (strain 11061_1 CR5-6)</name>
    <name type="common">White-rot fungus</name>
    <name type="synonym">Peniophora gigantea</name>
    <dbReference type="NCBI Taxonomy" id="745531"/>
    <lineage>
        <taxon>Eukaryota</taxon>
        <taxon>Fungi</taxon>
        <taxon>Dikarya</taxon>
        <taxon>Basidiomycota</taxon>
        <taxon>Agaricomycotina</taxon>
        <taxon>Agaricomycetes</taxon>
        <taxon>Polyporales</taxon>
        <taxon>Phanerochaetaceae</taxon>
        <taxon>Phlebiopsis</taxon>
    </lineage>
</organism>
<dbReference type="InterPro" id="IPR051607">
    <property type="entry name" value="Metallo-dep_hydrolases"/>
</dbReference>
<keyword evidence="6" id="KW-0378">Hydrolase</keyword>